<feature type="signal peptide" evidence="1">
    <location>
        <begin position="1"/>
        <end position="32"/>
    </location>
</feature>
<protein>
    <submittedName>
        <fullName evidence="2">Uncharacterized protein</fullName>
    </submittedName>
</protein>
<sequence length="137" mass="15441">MKKQSTKAVSTKVFTFLFAVLISCGFAQNTYALPDSTSAKSVEVTYQGLKDKKLAFNVNYKNESAQPFQLTIRNDQDQIIYASKFDGTPLNKTMLFSEFPENSKLTFSIITAKEKIAQSFEINTQVRTVEEFIVKGI</sequence>
<proteinExistence type="predicted"/>
<dbReference type="Proteomes" id="UP000321513">
    <property type="component" value="Unassembled WGS sequence"/>
</dbReference>
<gene>
    <name evidence="2" type="ORF">SAE01_45720</name>
</gene>
<comment type="caution">
    <text evidence="2">The sequence shown here is derived from an EMBL/GenBank/DDBJ whole genome shotgun (WGS) entry which is preliminary data.</text>
</comment>
<organism evidence="2 3">
    <name type="scientific">Segetibacter aerophilus</name>
    <dbReference type="NCBI Taxonomy" id="670293"/>
    <lineage>
        <taxon>Bacteria</taxon>
        <taxon>Pseudomonadati</taxon>
        <taxon>Bacteroidota</taxon>
        <taxon>Chitinophagia</taxon>
        <taxon>Chitinophagales</taxon>
        <taxon>Chitinophagaceae</taxon>
        <taxon>Segetibacter</taxon>
    </lineage>
</organism>
<evidence type="ECO:0000313" key="3">
    <source>
        <dbReference type="Proteomes" id="UP000321513"/>
    </source>
</evidence>
<keyword evidence="3" id="KW-1185">Reference proteome</keyword>
<evidence type="ECO:0000313" key="2">
    <source>
        <dbReference type="EMBL" id="GEO12076.1"/>
    </source>
</evidence>
<dbReference type="PROSITE" id="PS51257">
    <property type="entry name" value="PROKAR_LIPOPROTEIN"/>
    <property type="match status" value="1"/>
</dbReference>
<reference evidence="2 3" key="1">
    <citation type="submission" date="2019-07" db="EMBL/GenBank/DDBJ databases">
        <title>Whole genome shotgun sequence of Segetibacter aerophilus NBRC 106135.</title>
        <authorList>
            <person name="Hosoyama A."/>
            <person name="Uohara A."/>
            <person name="Ohji S."/>
            <person name="Ichikawa N."/>
        </authorList>
    </citation>
    <scope>NUCLEOTIDE SEQUENCE [LARGE SCALE GENOMIC DNA]</scope>
    <source>
        <strain evidence="2 3">NBRC 106135</strain>
    </source>
</reference>
<keyword evidence="1" id="KW-0732">Signal</keyword>
<dbReference type="OrthoDB" id="673708at2"/>
<name>A0A512BJD3_9BACT</name>
<dbReference type="EMBL" id="BJYT01000038">
    <property type="protein sequence ID" value="GEO12076.1"/>
    <property type="molecule type" value="Genomic_DNA"/>
</dbReference>
<accession>A0A512BJD3</accession>
<dbReference type="AlphaFoldDB" id="A0A512BJD3"/>
<evidence type="ECO:0000256" key="1">
    <source>
        <dbReference type="SAM" id="SignalP"/>
    </source>
</evidence>
<dbReference type="RefSeq" id="WP_147206205.1">
    <property type="nucleotide sequence ID" value="NZ_BJYT01000038.1"/>
</dbReference>
<feature type="chain" id="PRO_5021707735" evidence="1">
    <location>
        <begin position="33"/>
        <end position="137"/>
    </location>
</feature>